<sequence length="216" mass="23884">MALSSTARPFRPICALLFLALLGPLWAFTSARSTRHTGLPRCAEQQGGQNPRGGEVTVVTSEKDKEDSQAPRKRINGRTEKPLPKSLKIKEKAEDKEMGPLGKGALALFGGGLLVAALLLLQGMMGGRDIDMPRDSYYISSSSYVIQTNRDETGEIRSKVDENSGVWTNIPGLQGRSGPPPERAREQLRATEEQMDKALQQMNREMEEAFQFRYGF</sequence>
<keyword evidence="1" id="KW-0175">Coiled coil</keyword>
<feature type="compositionally biased region" description="Basic and acidic residues" evidence="2">
    <location>
        <begin position="77"/>
        <end position="93"/>
    </location>
</feature>
<evidence type="ECO:0000313" key="5">
    <source>
        <dbReference type="EMBL" id="CAK9055149.1"/>
    </source>
</evidence>
<keyword evidence="3" id="KW-0812">Transmembrane</keyword>
<dbReference type="Proteomes" id="UP001642484">
    <property type="component" value="Unassembled WGS sequence"/>
</dbReference>
<accession>A0ABP0MYQ3</accession>
<evidence type="ECO:0000256" key="1">
    <source>
        <dbReference type="SAM" id="Coils"/>
    </source>
</evidence>
<feature type="coiled-coil region" evidence="1">
    <location>
        <begin position="181"/>
        <end position="208"/>
    </location>
</feature>
<protein>
    <submittedName>
        <fullName evidence="5">Uncharacterized protein</fullName>
    </submittedName>
</protein>
<feature type="region of interest" description="Disordered" evidence="2">
    <location>
        <begin position="38"/>
        <end position="93"/>
    </location>
</feature>
<keyword evidence="6" id="KW-1185">Reference proteome</keyword>
<evidence type="ECO:0000256" key="4">
    <source>
        <dbReference type="SAM" id="SignalP"/>
    </source>
</evidence>
<dbReference type="EMBL" id="CAXAMN010019890">
    <property type="protein sequence ID" value="CAK9055149.1"/>
    <property type="molecule type" value="Genomic_DNA"/>
</dbReference>
<reference evidence="5 6" key="1">
    <citation type="submission" date="2024-02" db="EMBL/GenBank/DDBJ databases">
        <authorList>
            <person name="Chen Y."/>
            <person name="Shah S."/>
            <person name="Dougan E. K."/>
            <person name="Thang M."/>
            <person name="Chan C."/>
        </authorList>
    </citation>
    <scope>NUCLEOTIDE SEQUENCE [LARGE SCALE GENOMIC DNA]</scope>
</reference>
<name>A0ABP0MYQ3_9DINO</name>
<feature type="transmembrane region" description="Helical" evidence="3">
    <location>
        <begin position="105"/>
        <end position="124"/>
    </location>
</feature>
<feature type="chain" id="PRO_5046334560" evidence="4">
    <location>
        <begin position="28"/>
        <end position="216"/>
    </location>
</feature>
<evidence type="ECO:0000256" key="2">
    <source>
        <dbReference type="SAM" id="MobiDB-lite"/>
    </source>
</evidence>
<feature type="compositionally biased region" description="Basic and acidic residues" evidence="2">
    <location>
        <begin position="61"/>
        <end position="70"/>
    </location>
</feature>
<evidence type="ECO:0000313" key="6">
    <source>
        <dbReference type="Proteomes" id="UP001642484"/>
    </source>
</evidence>
<keyword evidence="4" id="KW-0732">Signal</keyword>
<organism evidence="5 6">
    <name type="scientific">Durusdinium trenchii</name>
    <dbReference type="NCBI Taxonomy" id="1381693"/>
    <lineage>
        <taxon>Eukaryota</taxon>
        <taxon>Sar</taxon>
        <taxon>Alveolata</taxon>
        <taxon>Dinophyceae</taxon>
        <taxon>Suessiales</taxon>
        <taxon>Symbiodiniaceae</taxon>
        <taxon>Durusdinium</taxon>
    </lineage>
</organism>
<evidence type="ECO:0000256" key="3">
    <source>
        <dbReference type="SAM" id="Phobius"/>
    </source>
</evidence>
<feature type="signal peptide" evidence="4">
    <location>
        <begin position="1"/>
        <end position="27"/>
    </location>
</feature>
<keyword evidence="3" id="KW-1133">Transmembrane helix</keyword>
<gene>
    <name evidence="5" type="ORF">CCMP2556_LOCUS27469</name>
</gene>
<comment type="caution">
    <text evidence="5">The sequence shown here is derived from an EMBL/GenBank/DDBJ whole genome shotgun (WGS) entry which is preliminary data.</text>
</comment>
<keyword evidence="3" id="KW-0472">Membrane</keyword>
<proteinExistence type="predicted"/>